<keyword evidence="1" id="KW-0732">Signal</keyword>
<dbReference type="EMBL" id="NOXX01000211">
    <property type="protein sequence ID" value="OYQ42802.1"/>
    <property type="molecule type" value="Genomic_DNA"/>
</dbReference>
<gene>
    <name evidence="2" type="ORF">CHX27_11710</name>
</gene>
<dbReference type="AlphaFoldDB" id="A0A255ZN24"/>
<evidence type="ECO:0000256" key="1">
    <source>
        <dbReference type="ARBA" id="ARBA00022729"/>
    </source>
</evidence>
<proteinExistence type="predicted"/>
<organism evidence="2 3">
    <name type="scientific">Flavobacterium aurantiibacter</name>
    <dbReference type="NCBI Taxonomy" id="2023067"/>
    <lineage>
        <taxon>Bacteria</taxon>
        <taxon>Pseudomonadati</taxon>
        <taxon>Bacteroidota</taxon>
        <taxon>Flavobacteriia</taxon>
        <taxon>Flavobacteriales</taxon>
        <taxon>Flavobacteriaceae</taxon>
        <taxon>Flavobacterium</taxon>
    </lineage>
</organism>
<comment type="caution">
    <text evidence="2">The sequence shown here is derived from an EMBL/GenBank/DDBJ whole genome shotgun (WGS) entry which is preliminary data.</text>
</comment>
<dbReference type="Proteomes" id="UP000216035">
    <property type="component" value="Unassembled WGS sequence"/>
</dbReference>
<dbReference type="NCBIfam" id="TIGR04183">
    <property type="entry name" value="Por_Secre_tail"/>
    <property type="match status" value="1"/>
</dbReference>
<reference evidence="2 3" key="1">
    <citation type="submission" date="2017-07" db="EMBL/GenBank/DDBJ databases">
        <title>Flavobacterium cyanobacteriorum sp. nov., isolated from cyanobacterial aggregates in a eutrophic lake.</title>
        <authorList>
            <person name="Cai H."/>
        </authorList>
    </citation>
    <scope>NUCLEOTIDE SEQUENCE [LARGE SCALE GENOMIC DNA]</scope>
    <source>
        <strain evidence="2 3">TH167</strain>
    </source>
</reference>
<accession>A0A255ZN24</accession>
<evidence type="ECO:0000313" key="3">
    <source>
        <dbReference type="Proteomes" id="UP000216035"/>
    </source>
</evidence>
<dbReference type="OrthoDB" id="4535652at2"/>
<name>A0A255ZN24_9FLAO</name>
<evidence type="ECO:0000313" key="2">
    <source>
        <dbReference type="EMBL" id="OYQ42802.1"/>
    </source>
</evidence>
<protein>
    <recommendedName>
        <fullName evidence="4">Secretion system C-terminal sorting domain-containing protein</fullName>
    </recommendedName>
</protein>
<dbReference type="InterPro" id="IPR026444">
    <property type="entry name" value="Secre_tail"/>
</dbReference>
<evidence type="ECO:0008006" key="4">
    <source>
        <dbReference type="Google" id="ProtNLM"/>
    </source>
</evidence>
<sequence>MLLSWNSRVMPTQLDLSSLPTGTYIVLFTHAGQTESYTIIKN</sequence>
<keyword evidence="3" id="KW-1185">Reference proteome</keyword>